<dbReference type="RefSeq" id="WP_012040483.1">
    <property type="nucleotide sequence ID" value="NC_009484.1"/>
</dbReference>
<dbReference type="InterPro" id="IPR005586">
    <property type="entry name" value="ABC_trans_aux"/>
</dbReference>
<dbReference type="PROSITE" id="PS51257">
    <property type="entry name" value="PROKAR_LIPOPROTEIN"/>
    <property type="match status" value="1"/>
</dbReference>
<dbReference type="EMBL" id="CP000697">
    <property type="protein sequence ID" value="ABQ32204.1"/>
    <property type="molecule type" value="Genomic_DNA"/>
</dbReference>
<evidence type="ECO:0000313" key="3">
    <source>
        <dbReference type="EMBL" id="ABQ32204.1"/>
    </source>
</evidence>
<organism evidence="3 4">
    <name type="scientific">Acidiphilium cryptum (strain JF-5)</name>
    <dbReference type="NCBI Taxonomy" id="349163"/>
    <lineage>
        <taxon>Bacteria</taxon>
        <taxon>Pseudomonadati</taxon>
        <taxon>Pseudomonadota</taxon>
        <taxon>Alphaproteobacteria</taxon>
        <taxon>Acetobacterales</taxon>
        <taxon>Acidocellaceae</taxon>
        <taxon>Acidiphilium</taxon>
    </lineage>
</organism>
<dbReference type="eggNOG" id="COG3218">
    <property type="taxonomic scope" value="Bacteria"/>
</dbReference>
<feature type="chain" id="PRO_5002681414" description="ABC-type transport auxiliary lipoprotein component domain-containing protein" evidence="1">
    <location>
        <begin position="18"/>
        <end position="201"/>
    </location>
</feature>
<dbReference type="KEGG" id="acr:Acry_3014"/>
<dbReference type="STRING" id="349163.Acry_3014"/>
<evidence type="ECO:0000313" key="4">
    <source>
        <dbReference type="Proteomes" id="UP000000245"/>
    </source>
</evidence>
<keyword evidence="1" id="KW-0732">Signal</keyword>
<name>A5G2X2_ACICJ</name>
<dbReference type="Pfam" id="PF03886">
    <property type="entry name" value="ABC_trans_aux"/>
    <property type="match status" value="1"/>
</dbReference>
<feature type="domain" description="ABC-type transport auxiliary lipoprotein component" evidence="2">
    <location>
        <begin position="37"/>
        <end position="192"/>
    </location>
</feature>
<protein>
    <recommendedName>
        <fullName evidence="2">ABC-type transport auxiliary lipoprotein component domain-containing protein</fullName>
    </recommendedName>
</protein>
<evidence type="ECO:0000256" key="1">
    <source>
        <dbReference type="SAM" id="SignalP"/>
    </source>
</evidence>
<dbReference type="Proteomes" id="UP000000245">
    <property type="component" value="Chromosome"/>
</dbReference>
<evidence type="ECO:0000259" key="2">
    <source>
        <dbReference type="Pfam" id="PF03886"/>
    </source>
</evidence>
<accession>A5G2X2</accession>
<dbReference type="Gene3D" id="3.40.50.10610">
    <property type="entry name" value="ABC-type transport auxiliary lipoprotein component"/>
    <property type="match status" value="1"/>
</dbReference>
<dbReference type="SUPFAM" id="SSF159594">
    <property type="entry name" value="XCC0632-like"/>
    <property type="match status" value="1"/>
</dbReference>
<reference evidence="3 4" key="1">
    <citation type="submission" date="2007-05" db="EMBL/GenBank/DDBJ databases">
        <title>Complete sequence of chromosome of Acidiphilium cryptum JF-5.</title>
        <authorList>
            <consortium name="US DOE Joint Genome Institute"/>
            <person name="Copeland A."/>
            <person name="Lucas S."/>
            <person name="Lapidus A."/>
            <person name="Barry K."/>
            <person name="Detter J.C."/>
            <person name="Glavina del Rio T."/>
            <person name="Hammon N."/>
            <person name="Israni S."/>
            <person name="Dalin E."/>
            <person name="Tice H."/>
            <person name="Pitluck S."/>
            <person name="Sims D."/>
            <person name="Brettin T."/>
            <person name="Bruce D."/>
            <person name="Han C."/>
            <person name="Schmutz J."/>
            <person name="Larimer F."/>
            <person name="Land M."/>
            <person name="Hauser L."/>
            <person name="Kyrpides N."/>
            <person name="Kim E."/>
            <person name="Magnuson T."/>
            <person name="Richardson P."/>
        </authorList>
    </citation>
    <scope>NUCLEOTIDE SEQUENCE [LARGE SCALE GENOMIC DNA]</scope>
    <source>
        <strain evidence="3 4">JF-5</strain>
    </source>
</reference>
<gene>
    <name evidence="3" type="ordered locus">Acry_3014</name>
</gene>
<keyword evidence="4" id="KW-1185">Reference proteome</keyword>
<dbReference type="AlphaFoldDB" id="A5G2X2"/>
<proteinExistence type="predicted"/>
<dbReference type="HOGENOM" id="CLU_111498_0_0_5"/>
<sequence>MTPISRRLALAAPLALAGCGTVLSEQPYRPRTDWPLAPAPDLHPASRPSRKVVKVHGLDAGPALSDRGLITLEADGSIHRGYYNRWATAPADAATAALMTWLQASGDFAAVVGDGSSVTSDLTVGGTLDTLLAAPARGEARAALTLVVAKPVGIGERPLAQKRLTATAPLAGAAPADLVAAQRAALAGVLRQAVALVARFR</sequence>
<feature type="signal peptide" evidence="1">
    <location>
        <begin position="1"/>
        <end position="17"/>
    </location>
</feature>